<feature type="binding site" evidence="11">
    <location>
        <position position="45"/>
    </location>
    <ligand>
        <name>NADP(+)</name>
        <dbReference type="ChEBI" id="CHEBI:58349"/>
    </ligand>
</feature>
<gene>
    <name evidence="11" type="primary">aroC</name>
    <name evidence="13" type="ORF">SAMN05421503_1704</name>
</gene>
<dbReference type="FunFam" id="3.60.150.10:FF:000002">
    <property type="entry name" value="Chorismate synthase"/>
    <property type="match status" value="1"/>
</dbReference>
<keyword evidence="7 11" id="KW-0274">FAD</keyword>
<dbReference type="GO" id="GO:0009073">
    <property type="term" value="P:aromatic amino acid family biosynthetic process"/>
    <property type="evidence" value="ECO:0007669"/>
    <property type="project" value="UniProtKB-KW"/>
</dbReference>
<comment type="pathway">
    <text evidence="1 11 12">Metabolic intermediate biosynthesis; chorismate biosynthesis; chorismate from D-erythrose 4-phosphate and phosphoenolpyruvate: step 7/7.</text>
</comment>
<organism evidence="13 14">
    <name type="scientific">Terribacillus aidingensis</name>
    <dbReference type="NCBI Taxonomy" id="586416"/>
    <lineage>
        <taxon>Bacteria</taxon>
        <taxon>Bacillati</taxon>
        <taxon>Bacillota</taxon>
        <taxon>Bacilli</taxon>
        <taxon>Bacillales</taxon>
        <taxon>Bacillaceae</taxon>
        <taxon>Terribacillus</taxon>
    </lineage>
</organism>
<accession>A0A285NRU7</accession>
<dbReference type="NCBIfam" id="TIGR00033">
    <property type="entry name" value="aroC"/>
    <property type="match status" value="1"/>
</dbReference>
<keyword evidence="9 11" id="KW-0057">Aromatic amino acid biosynthesis</keyword>
<dbReference type="GO" id="GO:0009423">
    <property type="term" value="P:chorismate biosynthetic process"/>
    <property type="evidence" value="ECO:0007669"/>
    <property type="project" value="UniProtKB-UniRule"/>
</dbReference>
<evidence type="ECO:0000256" key="3">
    <source>
        <dbReference type="ARBA" id="ARBA00013036"/>
    </source>
</evidence>
<dbReference type="PIRSF" id="PIRSF001456">
    <property type="entry name" value="Chorismate_synth"/>
    <property type="match status" value="1"/>
</dbReference>
<dbReference type="Pfam" id="PF01264">
    <property type="entry name" value="Chorismate_synt"/>
    <property type="match status" value="1"/>
</dbReference>
<evidence type="ECO:0000256" key="8">
    <source>
        <dbReference type="ARBA" id="ARBA00022857"/>
    </source>
</evidence>
<comment type="catalytic activity">
    <reaction evidence="11 12">
        <text>5-O-(1-carboxyvinyl)-3-phosphoshikimate = chorismate + phosphate</text>
        <dbReference type="Rhea" id="RHEA:21020"/>
        <dbReference type="ChEBI" id="CHEBI:29748"/>
        <dbReference type="ChEBI" id="CHEBI:43474"/>
        <dbReference type="ChEBI" id="CHEBI:57701"/>
        <dbReference type="EC" id="4.2.3.5"/>
    </reaction>
</comment>
<evidence type="ECO:0000256" key="10">
    <source>
        <dbReference type="ARBA" id="ARBA00023239"/>
    </source>
</evidence>
<keyword evidence="14" id="KW-1185">Reference proteome</keyword>
<evidence type="ECO:0000256" key="6">
    <source>
        <dbReference type="ARBA" id="ARBA00022643"/>
    </source>
</evidence>
<dbReference type="PANTHER" id="PTHR21085:SF0">
    <property type="entry name" value="CHORISMATE SYNTHASE"/>
    <property type="match status" value="1"/>
</dbReference>
<feature type="binding site" evidence="11">
    <location>
        <begin position="130"/>
        <end position="132"/>
    </location>
    <ligand>
        <name>FMN</name>
        <dbReference type="ChEBI" id="CHEBI:58210"/>
    </ligand>
</feature>
<evidence type="ECO:0000256" key="1">
    <source>
        <dbReference type="ARBA" id="ARBA00005044"/>
    </source>
</evidence>
<keyword evidence="8 11" id="KW-0521">NADP</keyword>
<evidence type="ECO:0000256" key="2">
    <source>
        <dbReference type="ARBA" id="ARBA00008014"/>
    </source>
</evidence>
<evidence type="ECO:0000313" key="13">
    <source>
        <dbReference type="EMBL" id="SNZ10371.1"/>
    </source>
</evidence>
<dbReference type="NCBIfam" id="NF003793">
    <property type="entry name" value="PRK05382.1"/>
    <property type="match status" value="1"/>
</dbReference>
<evidence type="ECO:0000313" key="14">
    <source>
        <dbReference type="Proteomes" id="UP000219356"/>
    </source>
</evidence>
<dbReference type="HAMAP" id="MF_00300">
    <property type="entry name" value="Chorismate_synth"/>
    <property type="match status" value="1"/>
</dbReference>
<dbReference type="InterPro" id="IPR020541">
    <property type="entry name" value="Chorismate_synthase_CS"/>
</dbReference>
<dbReference type="GO" id="GO:0005829">
    <property type="term" value="C:cytosol"/>
    <property type="evidence" value="ECO:0007669"/>
    <property type="project" value="TreeGrafter"/>
</dbReference>
<dbReference type="PROSITE" id="PS00787">
    <property type="entry name" value="CHORISMATE_SYNTHASE_1"/>
    <property type="match status" value="1"/>
</dbReference>
<keyword evidence="4 11" id="KW-0028">Amino-acid biosynthesis</keyword>
<comment type="function">
    <text evidence="11">Catalyzes the anti-1,4-elimination of the C-3 phosphate and the C-6 proR hydrogen from 5-enolpyruvylshikimate-3-phosphate (EPSP) to yield chorismate, which is the branch point compound that serves as the starting substrate for the three terminal pathways of aromatic amino acid biosynthesis. This reaction introduces a second double bond into the aromatic ring system.</text>
</comment>
<dbReference type="CDD" id="cd07304">
    <property type="entry name" value="Chorismate_synthase"/>
    <property type="match status" value="1"/>
</dbReference>
<dbReference type="AlphaFoldDB" id="A0A285NRU7"/>
<dbReference type="GO" id="GO:0004107">
    <property type="term" value="F:chorismate synthase activity"/>
    <property type="evidence" value="ECO:0007669"/>
    <property type="project" value="UniProtKB-UniRule"/>
</dbReference>
<keyword evidence="5 11" id="KW-0285">Flavoprotein</keyword>
<dbReference type="GO" id="GO:0008652">
    <property type="term" value="P:amino acid biosynthetic process"/>
    <property type="evidence" value="ECO:0007669"/>
    <property type="project" value="UniProtKB-KW"/>
</dbReference>
<feature type="binding site" evidence="11">
    <location>
        <begin position="311"/>
        <end position="315"/>
    </location>
    <ligand>
        <name>FMN</name>
        <dbReference type="ChEBI" id="CHEBI:58210"/>
    </ligand>
</feature>
<dbReference type="EC" id="4.2.3.5" evidence="3 11"/>
<dbReference type="OrthoDB" id="9771806at2"/>
<evidence type="ECO:0000256" key="7">
    <source>
        <dbReference type="ARBA" id="ARBA00022827"/>
    </source>
</evidence>
<evidence type="ECO:0000256" key="9">
    <source>
        <dbReference type="ARBA" id="ARBA00023141"/>
    </source>
</evidence>
<dbReference type="PROSITE" id="PS00788">
    <property type="entry name" value="CHORISMATE_SYNTHASE_2"/>
    <property type="match status" value="1"/>
</dbReference>
<feature type="binding site" evidence="11">
    <location>
        <position position="39"/>
    </location>
    <ligand>
        <name>NADP(+)</name>
        <dbReference type="ChEBI" id="CHEBI:58349"/>
    </ligand>
</feature>
<dbReference type="SUPFAM" id="SSF103263">
    <property type="entry name" value="Chorismate synthase, AroC"/>
    <property type="match status" value="1"/>
</dbReference>
<evidence type="ECO:0000256" key="5">
    <source>
        <dbReference type="ARBA" id="ARBA00022630"/>
    </source>
</evidence>
<reference evidence="14" key="1">
    <citation type="submission" date="2017-09" db="EMBL/GenBank/DDBJ databases">
        <authorList>
            <person name="Varghese N."/>
            <person name="Submissions S."/>
        </authorList>
    </citation>
    <scope>NUCLEOTIDE SEQUENCE [LARGE SCALE GENOMIC DNA]</scope>
    <source>
        <strain evidence="14">CGMCC 1.8913</strain>
    </source>
</reference>
<dbReference type="PANTHER" id="PTHR21085">
    <property type="entry name" value="CHORISMATE SYNTHASE"/>
    <property type="match status" value="1"/>
</dbReference>
<proteinExistence type="inferred from homology"/>
<comment type="similarity">
    <text evidence="2 11 12">Belongs to the chorismate synthase family.</text>
</comment>
<name>A0A285NRU7_9BACI</name>
<evidence type="ECO:0000256" key="4">
    <source>
        <dbReference type="ARBA" id="ARBA00022605"/>
    </source>
</evidence>
<dbReference type="Proteomes" id="UP000219356">
    <property type="component" value="Unassembled WGS sequence"/>
</dbReference>
<comment type="subunit">
    <text evidence="11">Homotetramer.</text>
</comment>
<feature type="binding site" evidence="11">
    <location>
        <position position="337"/>
    </location>
    <ligand>
        <name>FMN</name>
        <dbReference type="ChEBI" id="CHEBI:58210"/>
    </ligand>
</feature>
<keyword evidence="6 11" id="KW-0288">FMN</keyword>
<dbReference type="RefSeq" id="WP_097041146.1">
    <property type="nucleotide sequence ID" value="NZ_OBEK01000002.1"/>
</dbReference>
<dbReference type="STRING" id="586416.GZ22_08390"/>
<evidence type="ECO:0000256" key="11">
    <source>
        <dbReference type="HAMAP-Rule" id="MF_00300"/>
    </source>
</evidence>
<protein>
    <recommendedName>
        <fullName evidence="3 11">Chorismate synthase</fullName>
        <shortName evidence="11">CS</shortName>
        <ecNumber evidence="3 11">4.2.3.5</ecNumber>
    </recommendedName>
    <alternativeName>
        <fullName evidence="11">5-enolpyruvylshikimate-3-phosphate phospholyase</fullName>
    </alternativeName>
</protein>
<feature type="binding site" evidence="11">
    <location>
        <begin position="251"/>
        <end position="252"/>
    </location>
    <ligand>
        <name>FMN</name>
        <dbReference type="ChEBI" id="CHEBI:58210"/>
    </ligand>
</feature>
<dbReference type="UniPathway" id="UPA00053">
    <property type="reaction ID" value="UER00090"/>
</dbReference>
<keyword evidence="10 11" id="KW-0456">Lyase</keyword>
<dbReference type="eggNOG" id="COG0082">
    <property type="taxonomic scope" value="Bacteria"/>
</dbReference>
<dbReference type="InterPro" id="IPR035904">
    <property type="entry name" value="Chorismate_synth_AroC_sf"/>
</dbReference>
<sequence>MRYLTAGESHGKQLTTILEGVPSYLPLTAADINASLLERQKGHGRGKRMQIEKDLVDIVGGVRHGYTLGSPIALVIHNDDFKHWIDVMGEDPVEDPQAVRRIVSRPRPGHADLNGALKYGHRDMRNVLERSSARETAARVAAGAVAKKILAELDIHIVGYTKEIAGIKAAEYPEYTYEERNKISRASSVRSLDPEAAEKMVEAIDQAKKDGDSIGGVVEVYVEGLPAGIGSYVHYDRKLDGRIAGAVSSINAFKGVEFGIGFEAARLPGSQVHDEIAWEEERGYYRKTNRLGGLEGGMTTGMPLVIKGVMKPIPTLYKPLQSVDIETKEPFNASIERSDSCAVPAAALVMEHVVAFEIAKAILEQFPNDQFPKLQEAIKNYREEIRVF</sequence>
<dbReference type="GO" id="GO:0010181">
    <property type="term" value="F:FMN binding"/>
    <property type="evidence" value="ECO:0007669"/>
    <property type="project" value="TreeGrafter"/>
</dbReference>
<dbReference type="EMBL" id="OBEK01000002">
    <property type="protein sequence ID" value="SNZ10371.1"/>
    <property type="molecule type" value="Genomic_DNA"/>
</dbReference>
<comment type="cofactor">
    <cofactor evidence="11 12">
        <name>FMNH2</name>
        <dbReference type="ChEBI" id="CHEBI:57618"/>
    </cofactor>
    <text evidence="11 12">Reduced FMN (FMNH(2)).</text>
</comment>
<feature type="binding site" evidence="11">
    <location>
        <position position="296"/>
    </location>
    <ligand>
        <name>FMN</name>
        <dbReference type="ChEBI" id="CHEBI:58210"/>
    </ligand>
</feature>
<dbReference type="InterPro" id="IPR000453">
    <property type="entry name" value="Chorismate_synth"/>
</dbReference>
<evidence type="ECO:0000256" key="12">
    <source>
        <dbReference type="RuleBase" id="RU000605"/>
    </source>
</evidence>
<dbReference type="Gene3D" id="3.60.150.10">
    <property type="entry name" value="Chorismate synthase AroC"/>
    <property type="match status" value="1"/>
</dbReference>